<dbReference type="RefSeq" id="WP_311034162.1">
    <property type="nucleotide sequence ID" value="NZ_CP117522.1"/>
</dbReference>
<gene>
    <name evidence="2" type="ORF">PS467_04960</name>
</gene>
<keyword evidence="3" id="KW-1185">Reference proteome</keyword>
<evidence type="ECO:0008006" key="4">
    <source>
        <dbReference type="Google" id="ProtNLM"/>
    </source>
</evidence>
<evidence type="ECO:0000313" key="2">
    <source>
        <dbReference type="EMBL" id="WNE94733.1"/>
    </source>
</evidence>
<dbReference type="EMBL" id="CP117522">
    <property type="protein sequence ID" value="WNE94733.1"/>
    <property type="molecule type" value="Genomic_DNA"/>
</dbReference>
<feature type="signal peptide" evidence="1">
    <location>
        <begin position="1"/>
        <end position="29"/>
    </location>
</feature>
<dbReference type="Proteomes" id="UP001305606">
    <property type="component" value="Chromosome"/>
</dbReference>
<protein>
    <recommendedName>
        <fullName evidence="4">DUF5666 domain-containing protein</fullName>
    </recommendedName>
</protein>
<proteinExistence type="predicted"/>
<reference evidence="2 3" key="1">
    <citation type="submission" date="2023-02" db="EMBL/GenBank/DDBJ databases">
        <title>Streptomyces sp. SCA4-21 with antifungal activity against Fusarium oxysporum f. sp. cubense, Streptomyces sp. SCA2-17 with antifungal activity against Fusarium oxysporum f. sp. cubense.</title>
        <authorList>
            <person name="Qi D."/>
        </authorList>
    </citation>
    <scope>NUCLEOTIDE SEQUENCE [LARGE SCALE GENOMIC DNA]</scope>
    <source>
        <strain evidence="2 3">SCA4-21</strain>
    </source>
</reference>
<feature type="chain" id="PRO_5046566636" description="DUF5666 domain-containing protein" evidence="1">
    <location>
        <begin position="30"/>
        <end position="158"/>
    </location>
</feature>
<sequence>MLTSVVRGAVATAAMTTVLALLPAAAAQAAAAGNTEKVNLLGVAVSDTKPKRVQPGDRWETRLKLYTEKKKTYAGDGTVRCDTVRVTGSTVVVRCARVLHLKKKGWLVLSDKVTHKGDKTATATTRIVGGTGRYNSAYGKGTVTLAGPLVHFALKVGR</sequence>
<accession>A0ABY9UQG4</accession>
<keyword evidence="1" id="KW-0732">Signal</keyword>
<evidence type="ECO:0000256" key="1">
    <source>
        <dbReference type="SAM" id="SignalP"/>
    </source>
</evidence>
<organism evidence="2 3">
    <name type="scientific">Streptomyces luomodiensis</name>
    <dbReference type="NCBI Taxonomy" id="3026192"/>
    <lineage>
        <taxon>Bacteria</taxon>
        <taxon>Bacillati</taxon>
        <taxon>Actinomycetota</taxon>
        <taxon>Actinomycetes</taxon>
        <taxon>Kitasatosporales</taxon>
        <taxon>Streptomycetaceae</taxon>
        <taxon>Streptomyces</taxon>
    </lineage>
</organism>
<evidence type="ECO:0000313" key="3">
    <source>
        <dbReference type="Proteomes" id="UP001305606"/>
    </source>
</evidence>
<dbReference type="Gene3D" id="2.40.480.10">
    <property type="entry name" value="Allene oxide cyclase-like"/>
    <property type="match status" value="1"/>
</dbReference>
<dbReference type="InterPro" id="IPR044859">
    <property type="entry name" value="Allene_oxi_cyc_Dirigent"/>
</dbReference>
<name>A0ABY9UQG4_9ACTN</name>